<gene>
    <name evidence="1" type="ORF">L6452_06890</name>
</gene>
<proteinExistence type="predicted"/>
<accession>A0ACB9EK65</accession>
<sequence>MDPPDLSNFCSTFEVGAGKLENHRSGSILGTGDPDFVVGASLNASDTPNVTIDPMDLSSKENLVPDSSMNPNFVISDFSNSMSIKRELARKVIENRSEVISSVPVVESSSVEKQPALSHSCIFLFLCI</sequence>
<reference evidence="1 2" key="2">
    <citation type="journal article" date="2022" name="Mol. Ecol. Resour.">
        <title>The genomes of chicory, endive, great burdock and yacon provide insights into Asteraceae paleo-polyploidization history and plant inulin production.</title>
        <authorList>
            <person name="Fan W."/>
            <person name="Wang S."/>
            <person name="Wang H."/>
            <person name="Wang A."/>
            <person name="Jiang F."/>
            <person name="Liu H."/>
            <person name="Zhao H."/>
            <person name="Xu D."/>
            <person name="Zhang Y."/>
        </authorList>
    </citation>
    <scope>NUCLEOTIDE SEQUENCE [LARGE SCALE GENOMIC DNA]</scope>
    <source>
        <strain evidence="2">cv. Niubang</strain>
    </source>
</reference>
<evidence type="ECO:0000313" key="1">
    <source>
        <dbReference type="EMBL" id="KAI3759232.1"/>
    </source>
</evidence>
<reference evidence="2" key="1">
    <citation type="journal article" date="2022" name="Mol. Ecol. Resour.">
        <title>The genomes of chicory, endive, great burdock and yacon provide insights into Asteraceae palaeo-polyploidization history and plant inulin production.</title>
        <authorList>
            <person name="Fan W."/>
            <person name="Wang S."/>
            <person name="Wang H."/>
            <person name="Wang A."/>
            <person name="Jiang F."/>
            <person name="Liu H."/>
            <person name="Zhao H."/>
            <person name="Xu D."/>
            <person name="Zhang Y."/>
        </authorList>
    </citation>
    <scope>NUCLEOTIDE SEQUENCE [LARGE SCALE GENOMIC DNA]</scope>
    <source>
        <strain evidence="2">cv. Niubang</strain>
    </source>
</reference>
<name>A0ACB9EK65_ARCLA</name>
<dbReference type="Proteomes" id="UP001055879">
    <property type="component" value="Linkage Group LG02"/>
</dbReference>
<dbReference type="EMBL" id="CM042048">
    <property type="protein sequence ID" value="KAI3759232.1"/>
    <property type="molecule type" value="Genomic_DNA"/>
</dbReference>
<protein>
    <submittedName>
        <fullName evidence="1">Uncharacterized protein</fullName>
    </submittedName>
</protein>
<organism evidence="1 2">
    <name type="scientific">Arctium lappa</name>
    <name type="common">Greater burdock</name>
    <name type="synonym">Lappa major</name>
    <dbReference type="NCBI Taxonomy" id="4217"/>
    <lineage>
        <taxon>Eukaryota</taxon>
        <taxon>Viridiplantae</taxon>
        <taxon>Streptophyta</taxon>
        <taxon>Embryophyta</taxon>
        <taxon>Tracheophyta</taxon>
        <taxon>Spermatophyta</taxon>
        <taxon>Magnoliopsida</taxon>
        <taxon>eudicotyledons</taxon>
        <taxon>Gunneridae</taxon>
        <taxon>Pentapetalae</taxon>
        <taxon>asterids</taxon>
        <taxon>campanulids</taxon>
        <taxon>Asterales</taxon>
        <taxon>Asteraceae</taxon>
        <taxon>Carduoideae</taxon>
        <taxon>Cardueae</taxon>
        <taxon>Arctiinae</taxon>
        <taxon>Arctium</taxon>
    </lineage>
</organism>
<keyword evidence="2" id="KW-1185">Reference proteome</keyword>
<comment type="caution">
    <text evidence="1">The sequence shown here is derived from an EMBL/GenBank/DDBJ whole genome shotgun (WGS) entry which is preliminary data.</text>
</comment>
<evidence type="ECO:0000313" key="2">
    <source>
        <dbReference type="Proteomes" id="UP001055879"/>
    </source>
</evidence>